<accession>A0ABV9I9F1</accession>
<gene>
    <name evidence="2" type="ORF">ACFO0D_11315</name>
</gene>
<dbReference type="EMBL" id="JBHSEI010000007">
    <property type="protein sequence ID" value="MFC4638925.1"/>
    <property type="molecule type" value="Genomic_DNA"/>
</dbReference>
<keyword evidence="1" id="KW-0812">Transmembrane</keyword>
<name>A0ABV9I9F1_9DEIO</name>
<dbReference type="Proteomes" id="UP001595952">
    <property type="component" value="Unassembled WGS sequence"/>
</dbReference>
<evidence type="ECO:0000256" key="1">
    <source>
        <dbReference type="SAM" id="Phobius"/>
    </source>
</evidence>
<evidence type="ECO:0000313" key="2">
    <source>
        <dbReference type="EMBL" id="MFC4638925.1"/>
    </source>
</evidence>
<comment type="caution">
    <text evidence="2">The sequence shown here is derived from an EMBL/GenBank/DDBJ whole genome shotgun (WGS) entry which is preliminary data.</text>
</comment>
<feature type="transmembrane region" description="Helical" evidence="1">
    <location>
        <begin position="6"/>
        <end position="25"/>
    </location>
</feature>
<evidence type="ECO:0000313" key="3">
    <source>
        <dbReference type="Proteomes" id="UP001595952"/>
    </source>
</evidence>
<protein>
    <submittedName>
        <fullName evidence="2">Na+/H+ antiporter subunit E</fullName>
    </submittedName>
</protein>
<organism evidence="2 3">
    <name type="scientific">Deinococcus hohokamensis</name>
    <dbReference type="NCBI Taxonomy" id="309883"/>
    <lineage>
        <taxon>Bacteria</taxon>
        <taxon>Thermotogati</taxon>
        <taxon>Deinococcota</taxon>
        <taxon>Deinococci</taxon>
        <taxon>Deinococcales</taxon>
        <taxon>Deinococcaceae</taxon>
        <taxon>Deinococcus</taxon>
    </lineage>
</organism>
<keyword evidence="1" id="KW-0472">Membrane</keyword>
<proteinExistence type="predicted"/>
<dbReference type="InterPro" id="IPR002758">
    <property type="entry name" value="Cation_antiport_E"/>
</dbReference>
<keyword evidence="1" id="KW-1133">Transmembrane helix</keyword>
<dbReference type="Pfam" id="PF01899">
    <property type="entry name" value="MNHE"/>
    <property type="match status" value="1"/>
</dbReference>
<feature type="transmembrane region" description="Helical" evidence="1">
    <location>
        <begin position="34"/>
        <end position="55"/>
    </location>
</feature>
<reference evidence="3" key="1">
    <citation type="journal article" date="2019" name="Int. J. Syst. Evol. Microbiol.">
        <title>The Global Catalogue of Microorganisms (GCM) 10K type strain sequencing project: providing services to taxonomists for standard genome sequencing and annotation.</title>
        <authorList>
            <consortium name="The Broad Institute Genomics Platform"/>
            <consortium name="The Broad Institute Genome Sequencing Center for Infectious Disease"/>
            <person name="Wu L."/>
            <person name="Ma J."/>
        </authorList>
    </citation>
    <scope>NUCLEOTIDE SEQUENCE [LARGE SCALE GENOMIC DNA]</scope>
    <source>
        <strain evidence="3">CCUG 55995</strain>
    </source>
</reference>
<sequence>MTAGSAVRFWLAQWALLFGCWLLFVSKLDPAESVVGLVMAALAAVIVTGVCRAGLAHFRPSTRMLRGVWHLPGLVLSDTFKVFAVLFGALAGKGMPGRVRAVEFDPGGPDAHSAARRTLAVAALTTSPNSIVIEVDQETLLVHELAPADVSGTLRTLELQ</sequence>
<keyword evidence="3" id="KW-1185">Reference proteome</keyword>
<feature type="transmembrane region" description="Helical" evidence="1">
    <location>
        <begin position="67"/>
        <end position="90"/>
    </location>
</feature>
<dbReference type="RefSeq" id="WP_380061927.1">
    <property type="nucleotide sequence ID" value="NZ_JBHSEI010000007.1"/>
</dbReference>